<dbReference type="GO" id="GO:0003677">
    <property type="term" value="F:DNA binding"/>
    <property type="evidence" value="ECO:0007669"/>
    <property type="project" value="InterPro"/>
</dbReference>
<dbReference type="PANTHER" id="PTHR34388">
    <property type="entry name" value="DNA POLYMERASE III SUBUNIT DELTA"/>
    <property type="match status" value="1"/>
</dbReference>
<dbReference type="InterPro" id="IPR008921">
    <property type="entry name" value="DNA_pol3_clamp-load_cplx_C"/>
</dbReference>
<evidence type="ECO:0000256" key="1">
    <source>
        <dbReference type="ARBA" id="ARBA00012417"/>
    </source>
</evidence>
<evidence type="ECO:0000256" key="4">
    <source>
        <dbReference type="ARBA" id="ARBA00022695"/>
    </source>
</evidence>
<dbReference type="GO" id="GO:0003887">
    <property type="term" value="F:DNA-directed DNA polymerase activity"/>
    <property type="evidence" value="ECO:0007669"/>
    <property type="project" value="UniProtKB-KW"/>
</dbReference>
<evidence type="ECO:0000259" key="10">
    <source>
        <dbReference type="Pfam" id="PF21694"/>
    </source>
</evidence>
<dbReference type="Proteomes" id="UP000184036">
    <property type="component" value="Unassembled WGS sequence"/>
</dbReference>
<dbReference type="InterPro" id="IPR027417">
    <property type="entry name" value="P-loop_NTPase"/>
</dbReference>
<dbReference type="AlphaFoldDB" id="A0A1M5I9M5"/>
<evidence type="ECO:0000313" key="11">
    <source>
        <dbReference type="EMBL" id="SHG25074.1"/>
    </source>
</evidence>
<comment type="catalytic activity">
    <reaction evidence="8">
        <text>DNA(n) + a 2'-deoxyribonucleoside 5'-triphosphate = DNA(n+1) + diphosphate</text>
        <dbReference type="Rhea" id="RHEA:22508"/>
        <dbReference type="Rhea" id="RHEA-COMP:17339"/>
        <dbReference type="Rhea" id="RHEA-COMP:17340"/>
        <dbReference type="ChEBI" id="CHEBI:33019"/>
        <dbReference type="ChEBI" id="CHEBI:61560"/>
        <dbReference type="ChEBI" id="CHEBI:173112"/>
        <dbReference type="EC" id="2.7.7.7"/>
    </reaction>
</comment>
<dbReference type="InterPro" id="IPR005790">
    <property type="entry name" value="DNA_polIII_delta"/>
</dbReference>
<keyword evidence="12" id="KW-1185">Reference proteome</keyword>
<keyword evidence="5" id="KW-0235">DNA replication</keyword>
<feature type="domain" description="DNA polymerase III delta N-terminal" evidence="9">
    <location>
        <begin position="31"/>
        <end position="146"/>
    </location>
</feature>
<name>A0A1M5I9M5_9FLAO</name>
<evidence type="ECO:0000256" key="7">
    <source>
        <dbReference type="ARBA" id="ARBA00034754"/>
    </source>
</evidence>
<gene>
    <name evidence="11" type="ORF">SAMN05444396_106269</name>
</gene>
<feature type="domain" description="DNA polymerase III delta subunit-like C-terminal" evidence="10">
    <location>
        <begin position="222"/>
        <end position="324"/>
    </location>
</feature>
<dbReference type="Gene3D" id="1.20.272.10">
    <property type="match status" value="1"/>
</dbReference>
<dbReference type="Gene3D" id="3.40.50.300">
    <property type="entry name" value="P-loop containing nucleotide triphosphate hydrolases"/>
    <property type="match status" value="1"/>
</dbReference>
<keyword evidence="6" id="KW-0239">DNA-directed DNA polymerase</keyword>
<comment type="similarity">
    <text evidence="7">Belongs to the DNA polymerase HolA subunit family.</text>
</comment>
<dbReference type="InterPro" id="IPR048466">
    <property type="entry name" value="DNA_pol3_delta-like_C"/>
</dbReference>
<dbReference type="GO" id="GO:0009360">
    <property type="term" value="C:DNA polymerase III complex"/>
    <property type="evidence" value="ECO:0007669"/>
    <property type="project" value="InterPro"/>
</dbReference>
<evidence type="ECO:0000256" key="3">
    <source>
        <dbReference type="ARBA" id="ARBA00022679"/>
    </source>
</evidence>
<dbReference type="EMBL" id="FQWE01000006">
    <property type="protein sequence ID" value="SHG25074.1"/>
    <property type="molecule type" value="Genomic_DNA"/>
</dbReference>
<evidence type="ECO:0000256" key="6">
    <source>
        <dbReference type="ARBA" id="ARBA00022932"/>
    </source>
</evidence>
<dbReference type="Pfam" id="PF21694">
    <property type="entry name" value="DNA_pol3_delta_C"/>
    <property type="match status" value="1"/>
</dbReference>
<dbReference type="Gene3D" id="1.10.8.60">
    <property type="match status" value="1"/>
</dbReference>
<dbReference type="EC" id="2.7.7.7" evidence="1"/>
<dbReference type="GO" id="GO:0006261">
    <property type="term" value="P:DNA-templated DNA replication"/>
    <property type="evidence" value="ECO:0007669"/>
    <property type="project" value="TreeGrafter"/>
</dbReference>
<organism evidence="11 12">
    <name type="scientific">Flavobacterium segetis</name>
    <dbReference type="NCBI Taxonomy" id="271157"/>
    <lineage>
        <taxon>Bacteria</taxon>
        <taxon>Pseudomonadati</taxon>
        <taxon>Bacteroidota</taxon>
        <taxon>Flavobacteriia</taxon>
        <taxon>Flavobacteriales</taxon>
        <taxon>Flavobacteriaceae</taxon>
        <taxon>Flavobacterium</taxon>
    </lineage>
</organism>
<dbReference type="PANTHER" id="PTHR34388:SF1">
    <property type="entry name" value="DNA POLYMERASE III SUBUNIT DELTA"/>
    <property type="match status" value="1"/>
</dbReference>
<keyword evidence="3" id="KW-0808">Transferase</keyword>
<dbReference type="STRING" id="271157.SAMN05444396_106269"/>
<reference evidence="12" key="1">
    <citation type="submission" date="2016-11" db="EMBL/GenBank/DDBJ databases">
        <authorList>
            <person name="Varghese N."/>
            <person name="Submissions S."/>
        </authorList>
    </citation>
    <scope>NUCLEOTIDE SEQUENCE [LARGE SCALE GENOMIC DNA]</scope>
    <source>
        <strain evidence="12">DSM 19741</strain>
    </source>
</reference>
<dbReference type="InterPro" id="IPR010372">
    <property type="entry name" value="DNA_pol3_delta_N"/>
</dbReference>
<dbReference type="SUPFAM" id="SSF52540">
    <property type="entry name" value="P-loop containing nucleoside triphosphate hydrolases"/>
    <property type="match status" value="1"/>
</dbReference>
<accession>A0A1M5I9M5</accession>
<evidence type="ECO:0000256" key="5">
    <source>
        <dbReference type="ARBA" id="ARBA00022705"/>
    </source>
</evidence>
<evidence type="ECO:0000256" key="2">
    <source>
        <dbReference type="ARBA" id="ARBA00017703"/>
    </source>
</evidence>
<proteinExistence type="inferred from homology"/>
<dbReference type="Pfam" id="PF06144">
    <property type="entry name" value="DNA_pol3_delta"/>
    <property type="match status" value="1"/>
</dbReference>
<protein>
    <recommendedName>
        <fullName evidence="2">DNA polymerase III subunit delta</fullName>
        <ecNumber evidence="1">2.7.7.7</ecNumber>
    </recommendedName>
</protein>
<evidence type="ECO:0000313" key="12">
    <source>
        <dbReference type="Proteomes" id="UP000184036"/>
    </source>
</evidence>
<dbReference type="NCBIfam" id="TIGR01128">
    <property type="entry name" value="holA"/>
    <property type="match status" value="1"/>
</dbReference>
<sequence length="345" mass="39495">MNVENKILYNSMDEVLKIVNEIKGGTIKPIYFLMGEEPYYIDKLCEYIEKNILTEEEKGFNQSVLYGRDVTIEDIISAAKRYPMMAERQVVIVKEAQDLIRTIEKLENYAENPMPSTVLVFCFKYKALDKRKKVSKLIAKNGVFFESKKLYENQVGDWIKRVLAGKKYTIEPKANAMLVEFLGTDLSKINNELEKLQIILPLGSNITPKDIEENIGFSKDFNVFELRKAIGERNQLKAYTIAENFAQNPKDNPLIVTTSLVFGFFIQLLKYHGLKDKNPKNVAAVLGVNPFFLKEYDVALKNFPMKKVSQIVASLREIDVKSKGVGANALSQSDLLREMLYKIFN</sequence>
<keyword evidence="4" id="KW-0548">Nucleotidyltransferase</keyword>
<dbReference type="SUPFAM" id="SSF48019">
    <property type="entry name" value="post-AAA+ oligomerization domain-like"/>
    <property type="match status" value="1"/>
</dbReference>
<evidence type="ECO:0000256" key="8">
    <source>
        <dbReference type="ARBA" id="ARBA00049244"/>
    </source>
</evidence>
<evidence type="ECO:0000259" key="9">
    <source>
        <dbReference type="Pfam" id="PF06144"/>
    </source>
</evidence>